<sequence>MSIRPEEISTLIKSQIEQYKTDIEVVEVGTVVEVGDGIARVYGLEKVMSGELVEFESGVLGLALNVEESNVGVVILGEYSDIREGGQVKRTGQIMQVPVGEALIGRVVNPLGIPVDGKGPLDTQEFRPVEYQAPGVMARKSVHEPMQTGIKAIDAMVPIGRGQRELIIGDRQTGKTSVAIDAILNQKGSGMKCIYVAIGQKQSTVAQVVETLRRNGALEYTIVVTASASEPSPLLYIAPYAGAAMGEYFMFKGEHVLIVYDDLSKQAAAYRELSLLLRRPPGREAYPGDVFYLHSRLLERAAKLNDELGGGSMTALPFIETQASDVSAYIPTNVISITDGQIFLEADLFYAGQRPAINVGISVSRVGGSAQIKAMKKVAGSLRLDLAQYRELQAFAQFGSDLDKSTKARLDRGARMMEILKQDVNQPLAVELQVVSLYTAVRGYLDDIPVGDVRRFEKEFLMYMQSNHDNVLQSIRDTKDLVADNETALKAAIEQFKKTFAASA</sequence>
<dbReference type="SUPFAM" id="SSF47917">
    <property type="entry name" value="C-terminal domain of alpha and beta subunits of F1 ATP synthase"/>
    <property type="match status" value="1"/>
</dbReference>
<evidence type="ECO:0000313" key="17">
    <source>
        <dbReference type="EMBL" id="MDP4096091.1"/>
    </source>
</evidence>
<evidence type="ECO:0000313" key="18">
    <source>
        <dbReference type="Proteomes" id="UP001241848"/>
    </source>
</evidence>
<dbReference type="InterPro" id="IPR023366">
    <property type="entry name" value="ATP_synth_asu-like_sf"/>
</dbReference>
<evidence type="ECO:0000259" key="15">
    <source>
        <dbReference type="Pfam" id="PF00306"/>
    </source>
</evidence>
<dbReference type="SUPFAM" id="SSF52540">
    <property type="entry name" value="P-loop containing nucleoside triphosphate hydrolases"/>
    <property type="match status" value="1"/>
</dbReference>
<dbReference type="PANTHER" id="PTHR48082">
    <property type="entry name" value="ATP SYNTHASE SUBUNIT ALPHA, MITOCHONDRIAL"/>
    <property type="match status" value="1"/>
</dbReference>
<dbReference type="NCBIfam" id="NF009884">
    <property type="entry name" value="PRK13343.1"/>
    <property type="match status" value="1"/>
</dbReference>
<dbReference type="PANTHER" id="PTHR48082:SF2">
    <property type="entry name" value="ATP SYNTHASE SUBUNIT ALPHA, MITOCHONDRIAL"/>
    <property type="match status" value="1"/>
</dbReference>
<evidence type="ECO:0000256" key="8">
    <source>
        <dbReference type="ARBA" id="ARBA00022967"/>
    </source>
</evidence>
<keyword evidence="9 13" id="KW-0406">Ion transport</keyword>
<proteinExistence type="inferred from homology"/>
<evidence type="ECO:0000256" key="2">
    <source>
        <dbReference type="ARBA" id="ARBA00004370"/>
    </source>
</evidence>
<feature type="site" description="Required for activity" evidence="13">
    <location>
        <position position="362"/>
    </location>
</feature>
<keyword evidence="5 13" id="KW-0547">Nucleotide-binding</keyword>
<evidence type="ECO:0000259" key="14">
    <source>
        <dbReference type="Pfam" id="PF00006"/>
    </source>
</evidence>
<keyword evidence="6 13" id="KW-0375">Hydrogen ion transport</keyword>
<dbReference type="CDD" id="cd01132">
    <property type="entry name" value="F1-ATPase_alpha_CD"/>
    <property type="match status" value="1"/>
</dbReference>
<keyword evidence="7 13" id="KW-0067">ATP-binding</keyword>
<protein>
    <recommendedName>
        <fullName evidence="13">ATP synthase subunit alpha</fullName>
        <ecNumber evidence="13">7.1.2.2</ecNumber>
    </recommendedName>
    <alternativeName>
        <fullName evidence="13">ATP synthase F1 sector subunit alpha</fullName>
    </alternativeName>
    <alternativeName>
        <fullName evidence="13">F-ATPase subunit alpha</fullName>
    </alternativeName>
</protein>
<dbReference type="CDD" id="cd18113">
    <property type="entry name" value="ATP-synt_F1_alpha_C"/>
    <property type="match status" value="1"/>
</dbReference>
<dbReference type="Gene3D" id="2.40.30.20">
    <property type="match status" value="1"/>
</dbReference>
<keyword evidence="12 13" id="KW-0066">ATP synthesis</keyword>
<keyword evidence="4 13" id="KW-0813">Transport</keyword>
<dbReference type="Gene3D" id="1.20.150.20">
    <property type="entry name" value="ATP synthase alpha/beta chain, C-terminal domain"/>
    <property type="match status" value="1"/>
</dbReference>
<comment type="caution">
    <text evidence="17">The sequence shown here is derived from an EMBL/GenBank/DDBJ whole genome shotgun (WGS) entry which is preliminary data.</text>
</comment>
<keyword evidence="11 13" id="KW-0139">CF(1)</keyword>
<dbReference type="PROSITE" id="PS00152">
    <property type="entry name" value="ATPASE_ALPHA_BETA"/>
    <property type="match status" value="1"/>
</dbReference>
<dbReference type="Pfam" id="PF02874">
    <property type="entry name" value="ATP-synt_ab_N"/>
    <property type="match status" value="1"/>
</dbReference>
<dbReference type="InterPro" id="IPR000194">
    <property type="entry name" value="ATPase_F1/V1/A1_a/bsu_nucl-bd"/>
</dbReference>
<dbReference type="InterPro" id="IPR004100">
    <property type="entry name" value="ATPase_F1/V1/A1_a/bsu_N"/>
</dbReference>
<dbReference type="CDD" id="cd18116">
    <property type="entry name" value="ATP-synt_F1_alpha_N"/>
    <property type="match status" value="1"/>
</dbReference>
<evidence type="ECO:0000256" key="9">
    <source>
        <dbReference type="ARBA" id="ARBA00023065"/>
    </source>
</evidence>
<comment type="subcellular location">
    <subcellularLocation>
        <location evidence="13">Cell membrane</location>
        <topology evidence="13">Peripheral membrane protein</topology>
    </subcellularLocation>
    <subcellularLocation>
        <location evidence="2">Membrane</location>
    </subcellularLocation>
</comment>
<evidence type="ECO:0000259" key="16">
    <source>
        <dbReference type="Pfam" id="PF02874"/>
    </source>
</evidence>
<evidence type="ECO:0000256" key="1">
    <source>
        <dbReference type="ARBA" id="ARBA00003784"/>
    </source>
</evidence>
<dbReference type="InterPro" id="IPR027417">
    <property type="entry name" value="P-loop_NTPase"/>
</dbReference>
<dbReference type="Proteomes" id="UP001241848">
    <property type="component" value="Unassembled WGS sequence"/>
</dbReference>
<dbReference type="HAMAP" id="MF_01346">
    <property type="entry name" value="ATP_synth_alpha_bact"/>
    <property type="match status" value="1"/>
</dbReference>
<dbReference type="Gene3D" id="3.40.50.300">
    <property type="entry name" value="P-loop containing nucleotide triphosphate hydrolases"/>
    <property type="match status" value="1"/>
</dbReference>
<evidence type="ECO:0000256" key="3">
    <source>
        <dbReference type="ARBA" id="ARBA00008936"/>
    </source>
</evidence>
<dbReference type="InterPro" id="IPR036121">
    <property type="entry name" value="ATPase_F1/V1/A1_a/bsu_N_sf"/>
</dbReference>
<evidence type="ECO:0000256" key="7">
    <source>
        <dbReference type="ARBA" id="ARBA00022840"/>
    </source>
</evidence>
<evidence type="ECO:0000256" key="5">
    <source>
        <dbReference type="ARBA" id="ARBA00022741"/>
    </source>
</evidence>
<feature type="binding site" evidence="13">
    <location>
        <begin position="169"/>
        <end position="176"/>
    </location>
    <ligand>
        <name>ATP</name>
        <dbReference type="ChEBI" id="CHEBI:30616"/>
    </ligand>
</feature>
<name>A0ABT9FMX8_9BACL</name>
<dbReference type="InterPro" id="IPR000793">
    <property type="entry name" value="ATP_synth_asu_C"/>
</dbReference>
<dbReference type="InterPro" id="IPR033732">
    <property type="entry name" value="ATP_synth_F1_a_nt-bd_dom"/>
</dbReference>
<accession>A0ABT9FMX8</accession>
<comment type="similarity">
    <text evidence="3 13">Belongs to the ATPase alpha/beta chains family.</text>
</comment>
<organism evidence="17 18">
    <name type="scientific">Paenibacillus zeirhizosphaerae</name>
    <dbReference type="NCBI Taxonomy" id="2987519"/>
    <lineage>
        <taxon>Bacteria</taxon>
        <taxon>Bacillati</taxon>
        <taxon>Bacillota</taxon>
        <taxon>Bacilli</taxon>
        <taxon>Bacillales</taxon>
        <taxon>Paenibacillaceae</taxon>
        <taxon>Paenibacillus</taxon>
    </lineage>
</organism>
<dbReference type="Pfam" id="PF00006">
    <property type="entry name" value="ATP-synt_ab"/>
    <property type="match status" value="1"/>
</dbReference>
<keyword evidence="10 13" id="KW-0472">Membrane</keyword>
<keyword evidence="13" id="KW-1003">Cell membrane</keyword>
<dbReference type="InterPro" id="IPR038376">
    <property type="entry name" value="ATP_synth_asu_C_sf"/>
</dbReference>
<evidence type="ECO:0000256" key="6">
    <source>
        <dbReference type="ARBA" id="ARBA00022781"/>
    </source>
</evidence>
<evidence type="ECO:0000256" key="4">
    <source>
        <dbReference type="ARBA" id="ARBA00022448"/>
    </source>
</evidence>
<comment type="function">
    <text evidence="1 13">Produces ATP from ADP in the presence of a proton gradient across the membrane. The alpha chain is a regulatory subunit.</text>
</comment>
<evidence type="ECO:0000256" key="12">
    <source>
        <dbReference type="ARBA" id="ARBA00023310"/>
    </source>
</evidence>
<reference evidence="17 18" key="1">
    <citation type="submission" date="2022-10" db="EMBL/GenBank/DDBJ databases">
        <title>Paenibacillus description and whole genome data of maize root bacterial community.</title>
        <authorList>
            <person name="Marton D."/>
            <person name="Farkas M."/>
            <person name="Cserhati M."/>
        </authorList>
    </citation>
    <scope>NUCLEOTIDE SEQUENCE [LARGE SCALE GENOMIC DNA]</scope>
    <source>
        <strain evidence="17 18">P96</strain>
    </source>
</reference>
<dbReference type="SUPFAM" id="SSF50615">
    <property type="entry name" value="N-terminal domain of alpha and beta subunits of F1 ATP synthase"/>
    <property type="match status" value="1"/>
</dbReference>
<comment type="catalytic activity">
    <reaction evidence="13">
        <text>ATP + H2O + 4 H(+)(in) = ADP + phosphate + 5 H(+)(out)</text>
        <dbReference type="Rhea" id="RHEA:57720"/>
        <dbReference type="ChEBI" id="CHEBI:15377"/>
        <dbReference type="ChEBI" id="CHEBI:15378"/>
        <dbReference type="ChEBI" id="CHEBI:30616"/>
        <dbReference type="ChEBI" id="CHEBI:43474"/>
        <dbReference type="ChEBI" id="CHEBI:456216"/>
        <dbReference type="EC" id="7.1.2.2"/>
    </reaction>
</comment>
<evidence type="ECO:0000256" key="13">
    <source>
        <dbReference type="HAMAP-Rule" id="MF_01346"/>
    </source>
</evidence>
<dbReference type="EC" id="7.1.2.2" evidence="13"/>
<dbReference type="EMBL" id="JAPCKK010000011">
    <property type="protein sequence ID" value="MDP4096091.1"/>
    <property type="molecule type" value="Genomic_DNA"/>
</dbReference>
<dbReference type="PIRSF" id="PIRSF039088">
    <property type="entry name" value="F_ATPase_subunit_alpha"/>
    <property type="match status" value="1"/>
</dbReference>
<feature type="domain" description="ATPase F1/V1/A1 complex alpha/beta subunit nucleotide-binding" evidence="14">
    <location>
        <begin position="149"/>
        <end position="364"/>
    </location>
</feature>
<evidence type="ECO:0000256" key="10">
    <source>
        <dbReference type="ARBA" id="ARBA00023136"/>
    </source>
</evidence>
<feature type="domain" description="ATPase F1/V1/A1 complex alpha/beta subunit N-terminal" evidence="16">
    <location>
        <begin position="27"/>
        <end position="92"/>
    </location>
</feature>
<dbReference type="InterPro" id="IPR005294">
    <property type="entry name" value="ATP_synth_F1_asu"/>
</dbReference>
<dbReference type="InterPro" id="IPR020003">
    <property type="entry name" value="ATPase_a/bsu_AS"/>
</dbReference>
<dbReference type="NCBIfam" id="TIGR00962">
    <property type="entry name" value="atpA"/>
    <property type="match status" value="1"/>
</dbReference>
<keyword evidence="8 13" id="KW-1278">Translocase</keyword>
<feature type="domain" description="ATP synthase alpha subunit C-terminal" evidence="15">
    <location>
        <begin position="371"/>
        <end position="496"/>
    </location>
</feature>
<keyword evidence="18" id="KW-1185">Reference proteome</keyword>
<dbReference type="Pfam" id="PF00306">
    <property type="entry name" value="ATP-synt_ab_C"/>
    <property type="match status" value="1"/>
</dbReference>
<gene>
    <name evidence="13 17" type="primary">atpA</name>
    <name evidence="17" type="ORF">OIN60_04825</name>
</gene>
<evidence type="ECO:0000256" key="11">
    <source>
        <dbReference type="ARBA" id="ARBA00023196"/>
    </source>
</evidence>
<dbReference type="RefSeq" id="WP_305753721.1">
    <property type="nucleotide sequence ID" value="NZ_JAPCKK010000011.1"/>
</dbReference>